<sequence length="68" mass="7497">MTGEAWESSTSSREEVVAKNRKHSTRVSLLLELISSAYPMAAPGFELRTTDMRGECVTTTPPTHVKCI</sequence>
<dbReference type="EMBL" id="KL596853">
    <property type="protein sequence ID" value="KER23338.1"/>
    <property type="molecule type" value="Genomic_DNA"/>
</dbReference>
<dbReference type="Proteomes" id="UP000054324">
    <property type="component" value="Unassembled WGS sequence"/>
</dbReference>
<evidence type="ECO:0000313" key="3">
    <source>
        <dbReference type="Proteomes" id="UP000054324"/>
    </source>
</evidence>
<evidence type="ECO:0000256" key="1">
    <source>
        <dbReference type="SAM" id="MobiDB-lite"/>
    </source>
</evidence>
<keyword evidence="3" id="KW-1185">Reference proteome</keyword>
<dbReference type="AlphaFoldDB" id="A0A074Z8A1"/>
<gene>
    <name evidence="2" type="ORF">T265_08750</name>
</gene>
<name>A0A074Z8A1_OPIVI</name>
<dbReference type="RefSeq" id="XP_009172903.1">
    <property type="nucleotide sequence ID" value="XM_009174639.1"/>
</dbReference>
<dbReference type="CTD" id="20322929"/>
<proteinExistence type="predicted"/>
<dbReference type="KEGG" id="ovi:T265_08750"/>
<organism evidence="2 3">
    <name type="scientific">Opisthorchis viverrini</name>
    <name type="common">Southeast Asian liver fluke</name>
    <dbReference type="NCBI Taxonomy" id="6198"/>
    <lineage>
        <taxon>Eukaryota</taxon>
        <taxon>Metazoa</taxon>
        <taxon>Spiralia</taxon>
        <taxon>Lophotrochozoa</taxon>
        <taxon>Platyhelminthes</taxon>
        <taxon>Trematoda</taxon>
        <taxon>Digenea</taxon>
        <taxon>Opisthorchiida</taxon>
        <taxon>Opisthorchiata</taxon>
        <taxon>Opisthorchiidae</taxon>
        <taxon>Opisthorchis</taxon>
    </lineage>
</organism>
<accession>A0A074Z8A1</accession>
<dbReference type="GeneID" id="20322929"/>
<protein>
    <submittedName>
        <fullName evidence="2">Uncharacterized protein</fullName>
    </submittedName>
</protein>
<evidence type="ECO:0000313" key="2">
    <source>
        <dbReference type="EMBL" id="KER23338.1"/>
    </source>
</evidence>
<reference evidence="2 3" key="1">
    <citation type="submission" date="2013-11" db="EMBL/GenBank/DDBJ databases">
        <title>Opisthorchis viverrini - life in the bile duct.</title>
        <authorList>
            <person name="Young N.D."/>
            <person name="Nagarajan N."/>
            <person name="Lin S.J."/>
            <person name="Korhonen P.K."/>
            <person name="Jex A.R."/>
            <person name="Hall R.S."/>
            <person name="Safavi-Hemami H."/>
            <person name="Kaewkong W."/>
            <person name="Bertrand D."/>
            <person name="Gao S."/>
            <person name="Seet Q."/>
            <person name="Wongkham S."/>
            <person name="Teh B.T."/>
            <person name="Wongkham C."/>
            <person name="Intapan P.M."/>
            <person name="Maleewong W."/>
            <person name="Yang X."/>
            <person name="Hu M."/>
            <person name="Wang Z."/>
            <person name="Hofmann A."/>
            <person name="Sternberg P.W."/>
            <person name="Tan P."/>
            <person name="Wang J."/>
            <person name="Gasser R.B."/>
        </authorList>
    </citation>
    <scope>NUCLEOTIDE SEQUENCE [LARGE SCALE GENOMIC DNA]</scope>
</reference>
<dbReference type="OrthoDB" id="10527857at2759"/>
<feature type="region of interest" description="Disordered" evidence="1">
    <location>
        <begin position="1"/>
        <end position="23"/>
    </location>
</feature>